<name>A0A918WX43_9ACTN</name>
<evidence type="ECO:0000256" key="1">
    <source>
        <dbReference type="SAM" id="Phobius"/>
    </source>
</evidence>
<dbReference type="Proteomes" id="UP000638353">
    <property type="component" value="Unassembled WGS sequence"/>
</dbReference>
<reference evidence="2" key="1">
    <citation type="journal article" date="2014" name="Int. J. Syst. Evol. Microbiol.">
        <title>Complete genome sequence of Corynebacterium casei LMG S-19264T (=DSM 44701T), isolated from a smear-ripened cheese.</title>
        <authorList>
            <consortium name="US DOE Joint Genome Institute (JGI-PGF)"/>
            <person name="Walter F."/>
            <person name="Albersmeier A."/>
            <person name="Kalinowski J."/>
            <person name="Ruckert C."/>
        </authorList>
    </citation>
    <scope>NUCLEOTIDE SEQUENCE</scope>
    <source>
        <strain evidence="2">JCM 4637</strain>
    </source>
</reference>
<evidence type="ECO:0000313" key="2">
    <source>
        <dbReference type="EMBL" id="GHC91879.1"/>
    </source>
</evidence>
<dbReference type="AlphaFoldDB" id="A0A918WX43"/>
<proteinExistence type="predicted"/>
<protein>
    <submittedName>
        <fullName evidence="2">DUF5134 domain-containing protein</fullName>
    </submittedName>
</protein>
<gene>
    <name evidence="2" type="ORF">GCM10010334_27380</name>
</gene>
<sequence length="184" mass="19680">MWELTSMRTPVDIEHGLLTVLFSVVAVHALRQDLRGVVGREGVDHLLHSAMAAAMAVMPWSPGRSLSGWTTTLFFAAAALWFPLTAFGRGPARGIAAIADQLPSAVGMAAMAWMLCPSYGPDAVVTAVLTSYLLACGLWLLTRPMPSLRSGADRVHGVTSTDPYGQTRHGAMAWGTALMLLMHH</sequence>
<keyword evidence="1" id="KW-1133">Transmembrane helix</keyword>
<keyword evidence="1" id="KW-0812">Transmembrane</keyword>
<feature type="transmembrane region" description="Helical" evidence="1">
    <location>
        <begin position="66"/>
        <end position="87"/>
    </location>
</feature>
<accession>A0A918WX43</accession>
<organism evidence="2 3">
    <name type="scientific">Streptomyces finlayi</name>
    <dbReference type="NCBI Taxonomy" id="67296"/>
    <lineage>
        <taxon>Bacteria</taxon>
        <taxon>Bacillati</taxon>
        <taxon>Actinomycetota</taxon>
        <taxon>Actinomycetes</taxon>
        <taxon>Kitasatosporales</taxon>
        <taxon>Streptomycetaceae</taxon>
        <taxon>Streptomyces</taxon>
    </lineage>
</organism>
<evidence type="ECO:0000313" key="3">
    <source>
        <dbReference type="Proteomes" id="UP000638353"/>
    </source>
</evidence>
<dbReference type="Pfam" id="PF17197">
    <property type="entry name" value="DUF5134"/>
    <property type="match status" value="1"/>
</dbReference>
<reference evidence="2" key="2">
    <citation type="submission" date="2020-09" db="EMBL/GenBank/DDBJ databases">
        <authorList>
            <person name="Sun Q."/>
            <person name="Ohkuma M."/>
        </authorList>
    </citation>
    <scope>NUCLEOTIDE SEQUENCE</scope>
    <source>
        <strain evidence="2">JCM 4637</strain>
    </source>
</reference>
<dbReference type="EMBL" id="BMVC01000004">
    <property type="protein sequence ID" value="GHC91879.1"/>
    <property type="molecule type" value="Genomic_DNA"/>
</dbReference>
<feature type="transmembrane region" description="Helical" evidence="1">
    <location>
        <begin position="121"/>
        <end position="141"/>
    </location>
</feature>
<keyword evidence="1" id="KW-0472">Membrane</keyword>
<comment type="caution">
    <text evidence="2">The sequence shown here is derived from an EMBL/GenBank/DDBJ whole genome shotgun (WGS) entry which is preliminary data.</text>
</comment>
<dbReference type="InterPro" id="IPR033458">
    <property type="entry name" value="DUF5134"/>
</dbReference>